<evidence type="ECO:0000313" key="4">
    <source>
        <dbReference type="Proteomes" id="UP001307889"/>
    </source>
</evidence>
<feature type="compositionally biased region" description="Acidic residues" evidence="1">
    <location>
        <begin position="577"/>
        <end position="595"/>
    </location>
</feature>
<gene>
    <name evidence="3" type="ORF">NTJ_02938</name>
</gene>
<reference evidence="3 4" key="1">
    <citation type="submission" date="2023-09" db="EMBL/GenBank/DDBJ databases">
        <title>Nesidiocoris tenuis whole genome shotgun sequence.</title>
        <authorList>
            <person name="Shibata T."/>
            <person name="Shimoda M."/>
            <person name="Kobayashi T."/>
            <person name="Uehara T."/>
        </authorList>
    </citation>
    <scope>NUCLEOTIDE SEQUENCE [LARGE SCALE GENOMIC DNA]</scope>
    <source>
        <strain evidence="3 4">Japan</strain>
    </source>
</reference>
<sequence>MALTRKRKRNADGWSKNVVKRDRYKPAKLLTLPTCRHEKKKVLCCHTLKMQDIRRFHQAFYASHKKIDQDNFILKNTERISPRRSSHGERSSTVSISYFIPLRNRGRVQVCAKAFLNILGVSKFRVQNISKHYMVDGQSPKERRGGDRLARKYNDKRESVCAFLNGLEFVETRYTRERSTRKYLPSDCTVTKLWQLHNSSVSEDKRVKYSYFLHIFNHSYNISFKSPATDACSLCIQLNSKLKVAQTQALKVELMGKIRVHKLKANTFYALLKQKEEPSVLKMSFNCQKNLVLPKVPDQSAYHSRQLYLYNFTICVGSSTSPQGLENVFMYTWYEHQRSKGSNEIASILFYHLSNTDMSGITEIKLFCDGCPGQNKNMTVIGMLSKWLRDSATDVSQVTMTFPVVGHSFLPADRVFGRIERKLKRMDTIVQPEQYLEIFQQFGTVRKVSEIPVNDWKEAVSLVYKPAGQLHFKFAPSKRFIIQKQCNRSNNIVVRGEVHYRSNLGDSKSLCKKGKSLDHIRLEILPSRVHVKPEKLRDVGRLLEVHFGEEWRQIEMLGFYRDVLDGERAENPGDGDILTEEQEMEYFEESDELRV</sequence>
<dbReference type="EMBL" id="AP028910">
    <property type="protein sequence ID" value="BES90131.1"/>
    <property type="molecule type" value="Genomic_DNA"/>
</dbReference>
<proteinExistence type="predicted"/>
<dbReference type="PANTHER" id="PTHR10773:SF19">
    <property type="match status" value="1"/>
</dbReference>
<evidence type="ECO:0000259" key="2">
    <source>
        <dbReference type="Pfam" id="PF25273"/>
    </source>
</evidence>
<accession>A0ABN7ACV7</accession>
<feature type="region of interest" description="Disordered" evidence="1">
    <location>
        <begin position="570"/>
        <end position="595"/>
    </location>
</feature>
<dbReference type="PANTHER" id="PTHR10773">
    <property type="entry name" value="DNA-DIRECTED RNA POLYMERASES I, II, AND III SUBUNIT RPABC2"/>
    <property type="match status" value="1"/>
</dbReference>
<feature type="domain" description="DUF7869" evidence="2">
    <location>
        <begin position="324"/>
        <end position="459"/>
    </location>
</feature>
<keyword evidence="4" id="KW-1185">Reference proteome</keyword>
<dbReference type="Proteomes" id="UP001307889">
    <property type="component" value="Chromosome 2"/>
</dbReference>
<dbReference type="InterPro" id="IPR057191">
    <property type="entry name" value="DUF7869"/>
</dbReference>
<evidence type="ECO:0000313" key="3">
    <source>
        <dbReference type="EMBL" id="BES90131.1"/>
    </source>
</evidence>
<dbReference type="Pfam" id="PF25273">
    <property type="entry name" value="DUF7869"/>
    <property type="match status" value="1"/>
</dbReference>
<name>A0ABN7ACV7_9HEMI</name>
<organism evidence="3 4">
    <name type="scientific">Nesidiocoris tenuis</name>
    <dbReference type="NCBI Taxonomy" id="355587"/>
    <lineage>
        <taxon>Eukaryota</taxon>
        <taxon>Metazoa</taxon>
        <taxon>Ecdysozoa</taxon>
        <taxon>Arthropoda</taxon>
        <taxon>Hexapoda</taxon>
        <taxon>Insecta</taxon>
        <taxon>Pterygota</taxon>
        <taxon>Neoptera</taxon>
        <taxon>Paraneoptera</taxon>
        <taxon>Hemiptera</taxon>
        <taxon>Heteroptera</taxon>
        <taxon>Panheteroptera</taxon>
        <taxon>Cimicomorpha</taxon>
        <taxon>Miridae</taxon>
        <taxon>Dicyphina</taxon>
        <taxon>Nesidiocoris</taxon>
    </lineage>
</organism>
<evidence type="ECO:0000256" key="1">
    <source>
        <dbReference type="SAM" id="MobiDB-lite"/>
    </source>
</evidence>
<protein>
    <submittedName>
        <fullName evidence="3">Transposon protein</fullName>
    </submittedName>
</protein>